<dbReference type="PATRIC" id="fig|1265738.3.peg.7515"/>
<dbReference type="AlphaFoldDB" id="M5R915"/>
<evidence type="ECO:0000313" key="1">
    <source>
        <dbReference type="EMBL" id="EMI15546.1"/>
    </source>
</evidence>
<gene>
    <name evidence="1" type="ORF">RMSM_07533</name>
</gene>
<dbReference type="EMBL" id="ANOG01001072">
    <property type="protein sequence ID" value="EMI15546.1"/>
    <property type="molecule type" value="Genomic_DNA"/>
</dbReference>
<sequence>MQQGLLVELKDWMKEQGDPLTVFHEPLMLDAPESWVPRQ</sequence>
<proteinExistence type="predicted"/>
<accession>M5R915</accession>
<organism evidence="1 2">
    <name type="scientific">Rhodopirellula maiorica SM1</name>
    <dbReference type="NCBI Taxonomy" id="1265738"/>
    <lineage>
        <taxon>Bacteria</taxon>
        <taxon>Pseudomonadati</taxon>
        <taxon>Planctomycetota</taxon>
        <taxon>Planctomycetia</taxon>
        <taxon>Pirellulales</taxon>
        <taxon>Pirellulaceae</taxon>
        <taxon>Novipirellula</taxon>
    </lineage>
</organism>
<reference evidence="1 2" key="1">
    <citation type="journal article" date="2013" name="Mar. Genomics">
        <title>Expression of sulfatases in Rhodopirellula baltica and the diversity of sulfatases in the genus Rhodopirellula.</title>
        <authorList>
            <person name="Wegner C.E."/>
            <person name="Richter-Heitmann T."/>
            <person name="Klindworth A."/>
            <person name="Klockow C."/>
            <person name="Richter M."/>
            <person name="Achstetter T."/>
            <person name="Glockner F.O."/>
            <person name="Harder J."/>
        </authorList>
    </citation>
    <scope>NUCLEOTIDE SEQUENCE [LARGE SCALE GENOMIC DNA]</scope>
    <source>
        <strain evidence="1 2">SM1</strain>
    </source>
</reference>
<keyword evidence="2" id="KW-1185">Reference proteome</keyword>
<dbReference type="Proteomes" id="UP000011991">
    <property type="component" value="Unassembled WGS sequence"/>
</dbReference>
<evidence type="ECO:0000313" key="2">
    <source>
        <dbReference type="Proteomes" id="UP000011991"/>
    </source>
</evidence>
<protein>
    <submittedName>
        <fullName evidence="1">Uncharacterized protein</fullName>
    </submittedName>
</protein>
<name>M5R915_9BACT</name>
<comment type="caution">
    <text evidence="1">The sequence shown here is derived from an EMBL/GenBank/DDBJ whole genome shotgun (WGS) entry which is preliminary data.</text>
</comment>